<feature type="signal peptide" evidence="1">
    <location>
        <begin position="1"/>
        <end position="17"/>
    </location>
</feature>
<evidence type="ECO:0000313" key="2">
    <source>
        <dbReference type="EMBL" id="CEJ91015.1"/>
    </source>
</evidence>
<dbReference type="AlphaFoldDB" id="A0A0A1TJW3"/>
<evidence type="ECO:0000256" key="1">
    <source>
        <dbReference type="SAM" id="SignalP"/>
    </source>
</evidence>
<name>A0A0A1TJW3_9HYPO</name>
<organism evidence="2 3">
    <name type="scientific">[Torrubiella] hemipterigena</name>
    <dbReference type="NCBI Taxonomy" id="1531966"/>
    <lineage>
        <taxon>Eukaryota</taxon>
        <taxon>Fungi</taxon>
        <taxon>Dikarya</taxon>
        <taxon>Ascomycota</taxon>
        <taxon>Pezizomycotina</taxon>
        <taxon>Sordariomycetes</taxon>
        <taxon>Hypocreomycetidae</taxon>
        <taxon>Hypocreales</taxon>
        <taxon>Clavicipitaceae</taxon>
        <taxon>Clavicipitaceae incertae sedis</taxon>
        <taxon>'Torrubiella' clade</taxon>
    </lineage>
</organism>
<reference evidence="2 3" key="1">
    <citation type="journal article" date="2015" name="Genome Announc.">
        <title>Draft Genome Sequence and Gene Annotation of the Entomopathogenic Fungus Verticillium hemipterigenum.</title>
        <authorList>
            <person name="Horn F."/>
            <person name="Habel A."/>
            <person name="Scharf D.H."/>
            <person name="Dworschak J."/>
            <person name="Brakhage A.A."/>
            <person name="Guthke R."/>
            <person name="Hertweck C."/>
            <person name="Linde J."/>
        </authorList>
    </citation>
    <scope>NUCLEOTIDE SEQUENCE [LARGE SCALE GENOMIC DNA]</scope>
</reference>
<protein>
    <submittedName>
        <fullName evidence="2">Uncharacterized protein</fullName>
    </submittedName>
</protein>
<keyword evidence="3" id="KW-1185">Reference proteome</keyword>
<dbReference type="HOGENOM" id="CLU_1448687_0_0_1"/>
<dbReference type="Proteomes" id="UP000039046">
    <property type="component" value="Unassembled WGS sequence"/>
</dbReference>
<sequence>MKFSTVLALAMPATTLAWQTTFGYNEKKAFLDIGEGLYSPSEMEKLFVKVIDNACDVNGCSNALQQCDKFFCMTVDANLYSAGQFEALIPMAYVVKHAVAVEKYDRQTCNPMGSCGTSPHVKLTWPQEVSINRKFDNETVSFSIKTTITKNTQTTSCSVIVGLLTGVIGELDGGSTLGTIAPLICNK</sequence>
<dbReference type="EMBL" id="CDHN01000003">
    <property type="protein sequence ID" value="CEJ91015.1"/>
    <property type="molecule type" value="Genomic_DNA"/>
</dbReference>
<accession>A0A0A1TJW3</accession>
<keyword evidence="1" id="KW-0732">Signal</keyword>
<proteinExistence type="predicted"/>
<evidence type="ECO:0000313" key="3">
    <source>
        <dbReference type="Proteomes" id="UP000039046"/>
    </source>
</evidence>
<feature type="chain" id="PRO_5001990309" evidence="1">
    <location>
        <begin position="18"/>
        <end position="187"/>
    </location>
</feature>
<gene>
    <name evidence="2" type="ORF">VHEMI06759</name>
</gene>